<gene>
    <name evidence="1" type="ORF">Cph01nite_36230</name>
</gene>
<proteinExistence type="predicted"/>
<protein>
    <recommendedName>
        <fullName evidence="3">Glycosyl transferase family 1</fullName>
    </recommendedName>
</protein>
<evidence type="ECO:0000313" key="2">
    <source>
        <dbReference type="Proteomes" id="UP000614741"/>
    </source>
</evidence>
<evidence type="ECO:0000313" key="1">
    <source>
        <dbReference type="EMBL" id="GIG41861.1"/>
    </source>
</evidence>
<sequence length="424" mass="45436">MRVLLGAQSCGFGPVSKLTAISRALEGHRRTFVGTTVASDFAHRNADAYDEVIEHDGDLTDVQDRVGPVDLVVSVMDADLAFSALAKGLDVLLVDSLLAFWQLERTPAEIADVCRRAAGRGYVGWQDDVGALTPHEQIYAAHLCATASVAQNFPGVPTRVRELEQLGAAAPRLSGAIIDHDAVGGAEGVDGSDVEVEPIDLLVNIGGFKNFLLDFDVHNEYLHLIERWVPDLVRAWPQLRRVVVCGGAYGGERGRDLTVGRCRVTFECKPQREFIAAMAATRHYLLTPGLTAIHEALAVGSFPLALPEEHVGHIANLQGLGATRFGRDGARFTDLVPGFEVPADDFHGTAAIDRRVGQLLRDDVAYAGFVDGMNARLGTYLELTDAEREAGVAELREMLSGPSFADVLRGVIGSLPVAASVAAV</sequence>
<reference evidence="1 2" key="1">
    <citation type="submission" date="2021-01" db="EMBL/GenBank/DDBJ databases">
        <title>Whole genome shotgun sequence of Cellulomonas phragmiteti NBRC 110785.</title>
        <authorList>
            <person name="Komaki H."/>
            <person name="Tamura T."/>
        </authorList>
    </citation>
    <scope>NUCLEOTIDE SEQUENCE [LARGE SCALE GENOMIC DNA]</scope>
    <source>
        <strain evidence="1 2">NBRC 110785</strain>
    </source>
</reference>
<name>A0ABQ4DR71_9CELL</name>
<dbReference type="EMBL" id="BONP01000041">
    <property type="protein sequence ID" value="GIG41861.1"/>
    <property type="molecule type" value="Genomic_DNA"/>
</dbReference>
<evidence type="ECO:0008006" key="3">
    <source>
        <dbReference type="Google" id="ProtNLM"/>
    </source>
</evidence>
<organism evidence="1 2">
    <name type="scientific">Cellulomonas phragmiteti</name>
    <dbReference type="NCBI Taxonomy" id="478780"/>
    <lineage>
        <taxon>Bacteria</taxon>
        <taxon>Bacillati</taxon>
        <taxon>Actinomycetota</taxon>
        <taxon>Actinomycetes</taxon>
        <taxon>Micrococcales</taxon>
        <taxon>Cellulomonadaceae</taxon>
        <taxon>Cellulomonas</taxon>
    </lineage>
</organism>
<keyword evidence="2" id="KW-1185">Reference proteome</keyword>
<accession>A0ABQ4DR71</accession>
<comment type="caution">
    <text evidence="1">The sequence shown here is derived from an EMBL/GenBank/DDBJ whole genome shotgun (WGS) entry which is preliminary data.</text>
</comment>
<dbReference type="Proteomes" id="UP000614741">
    <property type="component" value="Unassembled WGS sequence"/>
</dbReference>